<name>A0ABN1KBU7_9BURK</name>
<comment type="caution">
    <text evidence="4">The sequence shown here is derived from an EMBL/GenBank/DDBJ whole genome shotgun (WGS) entry which is preliminary data.</text>
</comment>
<dbReference type="InterPro" id="IPR029058">
    <property type="entry name" value="AB_hydrolase_fold"/>
</dbReference>
<dbReference type="InterPro" id="IPR013094">
    <property type="entry name" value="AB_hydrolase_3"/>
</dbReference>
<evidence type="ECO:0000313" key="4">
    <source>
        <dbReference type="EMBL" id="GAA0761043.1"/>
    </source>
</evidence>
<dbReference type="PANTHER" id="PTHR48081">
    <property type="entry name" value="AB HYDROLASE SUPERFAMILY PROTEIN C4A8.06C"/>
    <property type="match status" value="1"/>
</dbReference>
<dbReference type="PANTHER" id="PTHR48081:SF8">
    <property type="entry name" value="ALPHA_BETA HYDROLASE FOLD-3 DOMAIN-CONTAINING PROTEIN-RELATED"/>
    <property type="match status" value="1"/>
</dbReference>
<proteinExistence type="predicted"/>
<accession>A0ABN1KBU7</accession>
<dbReference type="Gene3D" id="3.40.50.1820">
    <property type="entry name" value="alpha/beta hydrolase"/>
    <property type="match status" value="1"/>
</dbReference>
<organism evidence="4 5">
    <name type="scientific">Ideonella azotifigens</name>
    <dbReference type="NCBI Taxonomy" id="513160"/>
    <lineage>
        <taxon>Bacteria</taxon>
        <taxon>Pseudomonadati</taxon>
        <taxon>Pseudomonadota</taxon>
        <taxon>Betaproteobacteria</taxon>
        <taxon>Burkholderiales</taxon>
        <taxon>Sphaerotilaceae</taxon>
        <taxon>Ideonella</taxon>
    </lineage>
</organism>
<dbReference type="Pfam" id="PF07859">
    <property type="entry name" value="Abhydrolase_3"/>
    <property type="match status" value="1"/>
</dbReference>
<evidence type="ECO:0000259" key="3">
    <source>
        <dbReference type="Pfam" id="PF07859"/>
    </source>
</evidence>
<feature type="domain" description="Alpha/beta hydrolase fold-3" evidence="3">
    <location>
        <begin position="51"/>
        <end position="243"/>
    </location>
</feature>
<gene>
    <name evidence="4" type="ORF">GCM10009107_44340</name>
</gene>
<evidence type="ECO:0000256" key="1">
    <source>
        <dbReference type="ARBA" id="ARBA00022801"/>
    </source>
</evidence>
<reference evidence="4 5" key="1">
    <citation type="journal article" date="2019" name="Int. J. Syst. Evol. Microbiol.">
        <title>The Global Catalogue of Microorganisms (GCM) 10K type strain sequencing project: providing services to taxonomists for standard genome sequencing and annotation.</title>
        <authorList>
            <consortium name="The Broad Institute Genomics Platform"/>
            <consortium name="The Broad Institute Genome Sequencing Center for Infectious Disease"/>
            <person name="Wu L."/>
            <person name="Ma J."/>
        </authorList>
    </citation>
    <scope>NUCLEOTIDE SEQUENCE [LARGE SCALE GENOMIC DNA]</scope>
    <source>
        <strain evidence="4 5">JCM 15503</strain>
    </source>
</reference>
<dbReference type="EMBL" id="BAAAEW010000026">
    <property type="protein sequence ID" value="GAA0761043.1"/>
    <property type="molecule type" value="Genomic_DNA"/>
</dbReference>
<evidence type="ECO:0000256" key="2">
    <source>
        <dbReference type="SAM" id="MobiDB-lite"/>
    </source>
</evidence>
<dbReference type="RefSeq" id="WP_231012918.1">
    <property type="nucleotide sequence ID" value="NZ_BAAAEW010000026.1"/>
</dbReference>
<dbReference type="InterPro" id="IPR050300">
    <property type="entry name" value="GDXG_lipolytic_enzyme"/>
</dbReference>
<keyword evidence="5" id="KW-1185">Reference proteome</keyword>
<keyword evidence="1" id="KW-0378">Hydrolase</keyword>
<dbReference type="Proteomes" id="UP001500279">
    <property type="component" value="Unassembled WGS sequence"/>
</dbReference>
<evidence type="ECO:0000313" key="5">
    <source>
        <dbReference type="Proteomes" id="UP001500279"/>
    </source>
</evidence>
<feature type="region of interest" description="Disordered" evidence="2">
    <location>
        <begin position="287"/>
        <end position="310"/>
    </location>
</feature>
<protein>
    <recommendedName>
        <fullName evidence="3">Alpha/beta hydrolase fold-3 domain-containing protein</fullName>
    </recommendedName>
</protein>
<sequence length="310" mass="31887">MPSLSPLITAAWRDTRIDAGLAEPLSVRIHRAAEPGLTAGDGRVLARPLVLHLPGGAFIGGDLDSGLATARLLAQSGCVVVSLDYPHAPAQPFPAALQAAAALLRWMQRARTRLAGAGAALLVAGEEAGANLAAGLALWARDQGKPLAGQLLLSPLLDPCLATASLRAAGQGEAGCAWSRGWRAYLGDSGGDHPYAAPLHAARLGGVAPAMLVTATDDPLRDEAHRYSVALQRAGVAARLFKLAGPTGWPMALSKLASLQAPWAAALRPALREFLIDCLSRCPTARRSSRRASSDSSPGACAGALAPRLA</sequence>
<dbReference type="SUPFAM" id="SSF53474">
    <property type="entry name" value="alpha/beta-Hydrolases"/>
    <property type="match status" value="1"/>
</dbReference>